<keyword evidence="3" id="KW-0804">Transcription</keyword>
<evidence type="ECO:0000313" key="7">
    <source>
        <dbReference type="Proteomes" id="UP001595765"/>
    </source>
</evidence>
<reference evidence="7" key="1">
    <citation type="journal article" date="2019" name="Int. J. Syst. Evol. Microbiol.">
        <title>The Global Catalogue of Microorganisms (GCM) 10K type strain sequencing project: providing services to taxonomists for standard genome sequencing and annotation.</title>
        <authorList>
            <consortium name="The Broad Institute Genomics Platform"/>
            <consortium name="The Broad Institute Genome Sequencing Center for Infectious Disease"/>
            <person name="Wu L."/>
            <person name="Ma J."/>
        </authorList>
    </citation>
    <scope>NUCLEOTIDE SEQUENCE [LARGE SCALE GENOMIC DNA]</scope>
    <source>
        <strain evidence="7">CGMCC 4.7237</strain>
    </source>
</reference>
<dbReference type="InterPro" id="IPR028978">
    <property type="entry name" value="Chorismate_lyase_/UTRA_dom_sf"/>
</dbReference>
<dbReference type="InterPro" id="IPR011663">
    <property type="entry name" value="UTRA"/>
</dbReference>
<dbReference type="Proteomes" id="UP001595765">
    <property type="component" value="Unassembled WGS sequence"/>
</dbReference>
<dbReference type="SUPFAM" id="SSF64288">
    <property type="entry name" value="Chorismate lyase-like"/>
    <property type="match status" value="1"/>
</dbReference>
<dbReference type="InterPro" id="IPR036388">
    <property type="entry name" value="WH-like_DNA-bd_sf"/>
</dbReference>
<sequence>MAKAYERIADDLRRRVSAGELSPGDRLPAETTLVEEYAKSLPTIRQALGVLQAERLIEKLHGRGNFVRRPRTPVLRTNLRHQWEKGRARDAESDRARTGAAEHDSGLDQSDLVFRAAYREVAAEPEVAKALGVPVGTALVERVYRTRYRAEPAPFTLVRSYLVREMVAVNPDLLDEGKEPYPGGTQSQLFSIGIELDRMEEFVAARPPTVEEAEELAMPAGSAVLVVRKTAYDTDDRPVEHSVLILPGDRTEMLYTTRLDRW</sequence>
<dbReference type="Gene3D" id="3.40.1410.10">
    <property type="entry name" value="Chorismate lyase-like"/>
    <property type="match status" value="1"/>
</dbReference>
<dbReference type="RefSeq" id="WP_386430080.1">
    <property type="nucleotide sequence ID" value="NZ_JBHSBB010000010.1"/>
</dbReference>
<evidence type="ECO:0000259" key="5">
    <source>
        <dbReference type="PROSITE" id="PS50949"/>
    </source>
</evidence>
<evidence type="ECO:0000256" key="3">
    <source>
        <dbReference type="ARBA" id="ARBA00023163"/>
    </source>
</evidence>
<dbReference type="PANTHER" id="PTHR44846:SF17">
    <property type="entry name" value="GNTR-FAMILY TRANSCRIPTIONAL REGULATOR"/>
    <property type="match status" value="1"/>
</dbReference>
<dbReference type="InterPro" id="IPR050679">
    <property type="entry name" value="Bact_HTH_transcr_reg"/>
</dbReference>
<protein>
    <submittedName>
        <fullName evidence="6">GntR family transcriptional regulator</fullName>
    </submittedName>
</protein>
<dbReference type="SMART" id="SM00866">
    <property type="entry name" value="UTRA"/>
    <property type="match status" value="1"/>
</dbReference>
<gene>
    <name evidence="6" type="ORF">ACFO3J_16210</name>
</gene>
<evidence type="ECO:0000256" key="1">
    <source>
        <dbReference type="ARBA" id="ARBA00023015"/>
    </source>
</evidence>
<feature type="domain" description="HTH gntR-type" evidence="5">
    <location>
        <begin position="2"/>
        <end position="70"/>
    </location>
</feature>
<dbReference type="PROSITE" id="PS50949">
    <property type="entry name" value="HTH_GNTR"/>
    <property type="match status" value="1"/>
</dbReference>
<dbReference type="SUPFAM" id="SSF46785">
    <property type="entry name" value="Winged helix' DNA-binding domain"/>
    <property type="match status" value="1"/>
</dbReference>
<keyword evidence="7" id="KW-1185">Reference proteome</keyword>
<dbReference type="InterPro" id="IPR000524">
    <property type="entry name" value="Tscrpt_reg_HTH_GntR"/>
</dbReference>
<dbReference type="Pfam" id="PF07702">
    <property type="entry name" value="UTRA"/>
    <property type="match status" value="1"/>
</dbReference>
<evidence type="ECO:0000256" key="2">
    <source>
        <dbReference type="ARBA" id="ARBA00023125"/>
    </source>
</evidence>
<evidence type="ECO:0000256" key="4">
    <source>
        <dbReference type="SAM" id="MobiDB-lite"/>
    </source>
</evidence>
<comment type="caution">
    <text evidence="6">The sequence shown here is derived from an EMBL/GenBank/DDBJ whole genome shotgun (WGS) entry which is preliminary data.</text>
</comment>
<accession>A0ABV8HLY3</accession>
<evidence type="ECO:0000313" key="6">
    <source>
        <dbReference type="EMBL" id="MFC4033019.1"/>
    </source>
</evidence>
<dbReference type="PANTHER" id="PTHR44846">
    <property type="entry name" value="MANNOSYL-D-GLYCERATE TRANSPORT/METABOLISM SYSTEM REPRESSOR MNGR-RELATED"/>
    <property type="match status" value="1"/>
</dbReference>
<organism evidence="6 7">
    <name type="scientific">Streptomyces polygonati</name>
    <dbReference type="NCBI Taxonomy" id="1617087"/>
    <lineage>
        <taxon>Bacteria</taxon>
        <taxon>Bacillati</taxon>
        <taxon>Actinomycetota</taxon>
        <taxon>Actinomycetes</taxon>
        <taxon>Kitasatosporales</taxon>
        <taxon>Streptomycetaceae</taxon>
        <taxon>Streptomyces</taxon>
    </lineage>
</organism>
<dbReference type="Gene3D" id="1.10.10.10">
    <property type="entry name" value="Winged helix-like DNA-binding domain superfamily/Winged helix DNA-binding domain"/>
    <property type="match status" value="1"/>
</dbReference>
<name>A0ABV8HLY3_9ACTN</name>
<dbReference type="InterPro" id="IPR036390">
    <property type="entry name" value="WH_DNA-bd_sf"/>
</dbReference>
<dbReference type="CDD" id="cd07377">
    <property type="entry name" value="WHTH_GntR"/>
    <property type="match status" value="1"/>
</dbReference>
<dbReference type="EMBL" id="JBHSBB010000010">
    <property type="protein sequence ID" value="MFC4033019.1"/>
    <property type="molecule type" value="Genomic_DNA"/>
</dbReference>
<feature type="region of interest" description="Disordered" evidence="4">
    <location>
        <begin position="83"/>
        <end position="104"/>
    </location>
</feature>
<proteinExistence type="predicted"/>
<dbReference type="Pfam" id="PF00392">
    <property type="entry name" value="GntR"/>
    <property type="match status" value="1"/>
</dbReference>
<dbReference type="SMART" id="SM00345">
    <property type="entry name" value="HTH_GNTR"/>
    <property type="match status" value="1"/>
</dbReference>
<keyword evidence="1" id="KW-0805">Transcription regulation</keyword>
<keyword evidence="2" id="KW-0238">DNA-binding</keyword>